<keyword evidence="3" id="KW-0808">Transferase</keyword>
<evidence type="ECO:0000259" key="1">
    <source>
        <dbReference type="Pfam" id="PF04967"/>
    </source>
</evidence>
<organism evidence="3 4">
    <name type="scientific">Candidatus Nanohalococcus occultus</name>
    <dbReference type="NCBI Taxonomy" id="2978047"/>
    <lineage>
        <taxon>Archaea</taxon>
        <taxon>Candidatus Nanohalarchaeota</taxon>
        <taxon>Candidatus Nanohalarchaeota incertae sedis</taxon>
        <taxon>Candidatus Nanohalococcus</taxon>
    </lineage>
</organism>
<accession>A0ABY8CGL6</accession>
<protein>
    <submittedName>
        <fullName evidence="3">Signal transduction histidine kinase, contains PAS domain</fullName>
    </submittedName>
</protein>
<dbReference type="PANTHER" id="PTHR34236:SF1">
    <property type="entry name" value="DIMETHYL SULFOXIDE REDUCTASE TRANSCRIPTIONAL ACTIVATOR"/>
    <property type="match status" value="1"/>
</dbReference>
<dbReference type="PANTHER" id="PTHR34236">
    <property type="entry name" value="DIMETHYL SULFOXIDE REDUCTASE TRANSCRIPTIONAL ACTIVATOR"/>
    <property type="match status" value="1"/>
</dbReference>
<dbReference type="Pfam" id="PF04967">
    <property type="entry name" value="HTH_10"/>
    <property type="match status" value="1"/>
</dbReference>
<dbReference type="GeneID" id="90589476"/>
<reference evidence="3 4" key="1">
    <citation type="submission" date="2022-09" db="EMBL/GenBank/DDBJ databases">
        <title>Xylan utilization by haloarchaea-nanohaloarchaea associations.</title>
        <authorList>
            <person name="Yakimov M."/>
        </authorList>
    </citation>
    <scope>NUCLEOTIDE SEQUENCE [LARGE SCALE GENOMIC DNA]</scope>
    <source>
        <strain evidence="3 4">SVXNc</strain>
    </source>
</reference>
<dbReference type="GO" id="GO:0016301">
    <property type="term" value="F:kinase activity"/>
    <property type="evidence" value="ECO:0007669"/>
    <property type="project" value="UniProtKB-KW"/>
</dbReference>
<dbReference type="InterPro" id="IPR007050">
    <property type="entry name" value="HTH_bacterioopsin"/>
</dbReference>
<feature type="domain" description="HTH bat-type" evidence="1">
    <location>
        <begin position="315"/>
        <end position="366"/>
    </location>
</feature>
<keyword evidence="3" id="KW-0418">Kinase</keyword>
<dbReference type="RefSeq" id="WP_347721945.1">
    <property type="nucleotide sequence ID" value="NZ_CP104395.1"/>
</dbReference>
<sequence>MKRTKRDFDAVKRTEKVCKAISHLSSNAGRDTRQLEVELCELLDNDTYENVCICRKTSENSLRHLAGEMEARQKEIFESPRPEELGIEKAWRESEIVDSRENPLGERFIAIPINYNNLVYRVLMIFPGEGKEISEKELNSLEILAEVLGVLIKDERQEALVYAEKILELTVNVPTQRVLLSSLGGLDGGIKVEKFVPLEENSNKYMLKYEDSEKLSSALDKLEIVENYSITETGYFEITTTNDRLRGILDAGGMICGIDIDDRKLRMTIQIASDAEKQALYDVLNGISEDWKVLKKEFLSSKKIISTTESRDWGLTEKQFSALKSAYTSGYYDNPRKVTAKELSSKIGISDSTLFQHLQAAHLKLIGEILGPDAKRKRLSENKLD</sequence>
<dbReference type="Pfam" id="PF15915">
    <property type="entry name" value="BAT"/>
    <property type="match status" value="1"/>
</dbReference>
<keyword evidence="4" id="KW-1185">Reference proteome</keyword>
<dbReference type="EMBL" id="CP104395">
    <property type="protein sequence ID" value="WEL19073.1"/>
    <property type="molecule type" value="Genomic_DNA"/>
</dbReference>
<evidence type="ECO:0000313" key="3">
    <source>
        <dbReference type="EMBL" id="WEL19073.1"/>
    </source>
</evidence>
<gene>
    <name evidence="3" type="ORF">SVXNc_0041</name>
</gene>
<name>A0ABY8CGL6_9ARCH</name>
<proteinExistence type="predicted"/>
<evidence type="ECO:0000259" key="2">
    <source>
        <dbReference type="Pfam" id="PF15915"/>
    </source>
</evidence>
<dbReference type="Proteomes" id="UP001218034">
    <property type="component" value="Chromosome"/>
</dbReference>
<evidence type="ECO:0000313" key="4">
    <source>
        <dbReference type="Proteomes" id="UP001218034"/>
    </source>
</evidence>
<dbReference type="InterPro" id="IPR031803">
    <property type="entry name" value="BAT_GAF/HTH-assoc"/>
</dbReference>
<feature type="domain" description="Bacterioopsin transcriptional activator GAF and HTH associated" evidence="2">
    <location>
        <begin position="166"/>
        <end position="295"/>
    </location>
</feature>